<keyword evidence="2 7" id="KW-0812">Transmembrane</keyword>
<dbReference type="AlphaFoldDB" id="A0A412MAT4"/>
<organism evidence="10 11">
    <name type="scientific">Dorea formicigenerans</name>
    <dbReference type="NCBI Taxonomy" id="39486"/>
    <lineage>
        <taxon>Bacteria</taxon>
        <taxon>Bacillati</taxon>
        <taxon>Bacillota</taxon>
        <taxon>Clostridia</taxon>
        <taxon>Lachnospirales</taxon>
        <taxon>Lachnospiraceae</taxon>
        <taxon>Dorea</taxon>
    </lineage>
</organism>
<name>A0A412MAT4_9FIRM</name>
<gene>
    <name evidence="10" type="ORF">DWX53_13215</name>
</gene>
<feature type="transmembrane region" description="Helical" evidence="7">
    <location>
        <begin position="248"/>
        <end position="266"/>
    </location>
</feature>
<dbReference type="CDD" id="cd07346">
    <property type="entry name" value="ABC_6TM_exporters"/>
    <property type="match status" value="1"/>
</dbReference>
<keyword evidence="4 10" id="KW-0067">ATP-binding</keyword>
<dbReference type="SUPFAM" id="SSF52540">
    <property type="entry name" value="P-loop containing nucleoside triphosphate hydrolases"/>
    <property type="match status" value="1"/>
</dbReference>
<reference evidence="10 11" key="1">
    <citation type="submission" date="2018-08" db="EMBL/GenBank/DDBJ databases">
        <title>A genome reference for cultivated species of the human gut microbiota.</title>
        <authorList>
            <person name="Zou Y."/>
            <person name="Xue W."/>
            <person name="Luo G."/>
        </authorList>
    </citation>
    <scope>NUCLEOTIDE SEQUENCE [LARGE SCALE GENOMIC DNA]</scope>
    <source>
        <strain evidence="10 11">AF19-4AC</strain>
    </source>
</reference>
<dbReference type="InterPro" id="IPR003439">
    <property type="entry name" value="ABC_transporter-like_ATP-bd"/>
</dbReference>
<comment type="subcellular location">
    <subcellularLocation>
        <location evidence="1">Cell membrane</location>
        <topology evidence="1">Multi-pass membrane protein</topology>
    </subcellularLocation>
</comment>
<feature type="transmembrane region" description="Helical" evidence="7">
    <location>
        <begin position="272"/>
        <end position="293"/>
    </location>
</feature>
<feature type="transmembrane region" description="Helical" evidence="7">
    <location>
        <begin position="126"/>
        <end position="152"/>
    </location>
</feature>
<dbReference type="Pfam" id="PF00664">
    <property type="entry name" value="ABC_membrane"/>
    <property type="match status" value="1"/>
</dbReference>
<dbReference type="PANTHER" id="PTHR43394:SF1">
    <property type="entry name" value="ATP-BINDING CASSETTE SUB-FAMILY B MEMBER 10, MITOCHONDRIAL"/>
    <property type="match status" value="1"/>
</dbReference>
<evidence type="ECO:0000256" key="1">
    <source>
        <dbReference type="ARBA" id="ARBA00004651"/>
    </source>
</evidence>
<evidence type="ECO:0000256" key="3">
    <source>
        <dbReference type="ARBA" id="ARBA00022741"/>
    </source>
</evidence>
<dbReference type="InterPro" id="IPR003593">
    <property type="entry name" value="AAA+_ATPase"/>
</dbReference>
<dbReference type="GO" id="GO:0016887">
    <property type="term" value="F:ATP hydrolysis activity"/>
    <property type="evidence" value="ECO:0007669"/>
    <property type="project" value="InterPro"/>
</dbReference>
<dbReference type="InterPro" id="IPR011527">
    <property type="entry name" value="ABC1_TM_dom"/>
</dbReference>
<dbReference type="PROSITE" id="PS50929">
    <property type="entry name" value="ABC_TM1F"/>
    <property type="match status" value="1"/>
</dbReference>
<comment type="caution">
    <text evidence="10">The sequence shown here is derived from an EMBL/GenBank/DDBJ whole genome shotgun (WGS) entry which is preliminary data.</text>
</comment>
<evidence type="ECO:0000313" key="10">
    <source>
        <dbReference type="EMBL" id="RGT07175.1"/>
    </source>
</evidence>
<dbReference type="GeneID" id="42786477"/>
<evidence type="ECO:0000256" key="6">
    <source>
        <dbReference type="ARBA" id="ARBA00023136"/>
    </source>
</evidence>
<evidence type="ECO:0000256" key="5">
    <source>
        <dbReference type="ARBA" id="ARBA00022989"/>
    </source>
</evidence>
<keyword evidence="3" id="KW-0547">Nucleotide-binding</keyword>
<evidence type="ECO:0000256" key="7">
    <source>
        <dbReference type="SAM" id="Phobius"/>
    </source>
</evidence>
<dbReference type="SMART" id="SM00382">
    <property type="entry name" value="AAA"/>
    <property type="match status" value="1"/>
</dbReference>
<dbReference type="InterPro" id="IPR039421">
    <property type="entry name" value="Type_1_exporter"/>
</dbReference>
<dbReference type="GO" id="GO:0005886">
    <property type="term" value="C:plasma membrane"/>
    <property type="evidence" value="ECO:0007669"/>
    <property type="project" value="UniProtKB-SubCell"/>
</dbReference>
<feature type="transmembrane region" description="Helical" evidence="7">
    <location>
        <begin position="16"/>
        <end position="38"/>
    </location>
</feature>
<feature type="domain" description="ABC transmembrane type-1" evidence="9">
    <location>
        <begin position="19"/>
        <end position="287"/>
    </location>
</feature>
<dbReference type="SUPFAM" id="SSF90123">
    <property type="entry name" value="ABC transporter transmembrane region"/>
    <property type="match status" value="1"/>
</dbReference>
<accession>A0A412MAT4</accession>
<dbReference type="EMBL" id="QRWH01000016">
    <property type="protein sequence ID" value="RGT07175.1"/>
    <property type="molecule type" value="Genomic_DNA"/>
</dbReference>
<feature type="domain" description="ABC transporter" evidence="8">
    <location>
        <begin position="331"/>
        <end position="532"/>
    </location>
</feature>
<dbReference type="Gene3D" id="1.20.1560.10">
    <property type="entry name" value="ABC transporter type 1, transmembrane domain"/>
    <property type="match status" value="1"/>
</dbReference>
<evidence type="ECO:0000259" key="9">
    <source>
        <dbReference type="PROSITE" id="PS50929"/>
    </source>
</evidence>
<evidence type="ECO:0000313" key="11">
    <source>
        <dbReference type="Proteomes" id="UP000283630"/>
    </source>
</evidence>
<sequence>MIKFLKEHISLKEKKVEVIVFLCLSILTMSIDVVITYLNGNFIDLIIDKDNVGVLLSYSGILILGYIVSIVLNYGYQSLSLILREELSFSLSSKLIKHIHRVSILKIKKYEPSYLTQRIYSDSSDIINFVLDNVVMIFANVFIGGVVLAYVVSANTKIFIVFVCFLPIYIIVYFFSRNRLVRKTKEVREAQNIFFQKIYEQISLTENIKTEASFFEYDDYLKKSYQKYIKSFSKYTKLNTGIKSLENFLSYGFYAMLLVLGTVEIVKGNLTIGNFTIINAYFTKMLGIITYYLEVGKGIKQIEVSVNRMKELFDLPREHNGNILLEHIYNIEVRDLVYQYPDNDHIIFKDFNCSFEKGNIYVIRGSNGKGKSTLLKTVIGILETERGIYINGYNICELDMYTIRKEQISVLRQKIEFPYDTIGNLVRKNGNGKKLFEGRVRELFFNRDFNLEKYFLSYPDELSGGELQKAYLYKILKKDGEVLILDEPTSALDEQTTMNFFGVLEEIKKEKIIIVITHDPKFEKIADEIIQL</sequence>
<dbReference type="GO" id="GO:0015421">
    <property type="term" value="F:ABC-type oligopeptide transporter activity"/>
    <property type="evidence" value="ECO:0007669"/>
    <property type="project" value="TreeGrafter"/>
</dbReference>
<keyword evidence="5 7" id="KW-1133">Transmembrane helix</keyword>
<protein>
    <submittedName>
        <fullName evidence="10">ABC transporter ATP-binding protein</fullName>
    </submittedName>
</protein>
<dbReference type="Gene3D" id="3.40.50.300">
    <property type="entry name" value="P-loop containing nucleotide triphosphate hydrolases"/>
    <property type="match status" value="1"/>
</dbReference>
<evidence type="ECO:0000256" key="2">
    <source>
        <dbReference type="ARBA" id="ARBA00022692"/>
    </source>
</evidence>
<dbReference type="Pfam" id="PF00005">
    <property type="entry name" value="ABC_tran"/>
    <property type="match status" value="1"/>
</dbReference>
<dbReference type="Proteomes" id="UP000283630">
    <property type="component" value="Unassembled WGS sequence"/>
</dbReference>
<feature type="transmembrane region" description="Helical" evidence="7">
    <location>
        <begin position="158"/>
        <end position="175"/>
    </location>
</feature>
<dbReference type="PANTHER" id="PTHR43394">
    <property type="entry name" value="ATP-DEPENDENT PERMEASE MDL1, MITOCHONDRIAL"/>
    <property type="match status" value="1"/>
</dbReference>
<dbReference type="GO" id="GO:0005524">
    <property type="term" value="F:ATP binding"/>
    <property type="evidence" value="ECO:0007669"/>
    <property type="project" value="UniProtKB-KW"/>
</dbReference>
<dbReference type="RefSeq" id="WP_021739047.1">
    <property type="nucleotide sequence ID" value="NZ_QRWH01000016.1"/>
</dbReference>
<dbReference type="PROSITE" id="PS50893">
    <property type="entry name" value="ABC_TRANSPORTER_2"/>
    <property type="match status" value="1"/>
</dbReference>
<evidence type="ECO:0000259" key="8">
    <source>
        <dbReference type="PROSITE" id="PS50893"/>
    </source>
</evidence>
<keyword evidence="6 7" id="KW-0472">Membrane</keyword>
<dbReference type="InterPro" id="IPR036640">
    <property type="entry name" value="ABC1_TM_sf"/>
</dbReference>
<dbReference type="InterPro" id="IPR027417">
    <property type="entry name" value="P-loop_NTPase"/>
</dbReference>
<evidence type="ECO:0000256" key="4">
    <source>
        <dbReference type="ARBA" id="ARBA00022840"/>
    </source>
</evidence>
<feature type="transmembrane region" description="Helical" evidence="7">
    <location>
        <begin position="58"/>
        <end position="76"/>
    </location>
</feature>
<proteinExistence type="predicted"/>